<dbReference type="InterPro" id="IPR000315">
    <property type="entry name" value="Znf_B-box"/>
</dbReference>
<keyword evidence="3" id="KW-0862">Zinc</keyword>
<dbReference type="PROSITE" id="PS50119">
    <property type="entry name" value="ZF_BBOX"/>
    <property type="match status" value="1"/>
</dbReference>
<dbReference type="SUPFAM" id="SSF57845">
    <property type="entry name" value="B-box zinc-binding domain"/>
    <property type="match status" value="1"/>
</dbReference>
<evidence type="ECO:0000259" key="5">
    <source>
        <dbReference type="PROSITE" id="PS50119"/>
    </source>
</evidence>
<protein>
    <recommendedName>
        <fullName evidence="5">B box-type domain-containing protein</fullName>
    </recommendedName>
</protein>
<keyword evidence="1" id="KW-0479">Metal-binding</keyword>
<evidence type="ECO:0000256" key="4">
    <source>
        <dbReference type="PROSITE-ProRule" id="PRU00024"/>
    </source>
</evidence>
<evidence type="ECO:0000313" key="6">
    <source>
        <dbReference type="EMBL" id="KAF3848759.1"/>
    </source>
</evidence>
<dbReference type="OrthoDB" id="6105938at2759"/>
<evidence type="ECO:0000256" key="1">
    <source>
        <dbReference type="ARBA" id="ARBA00022723"/>
    </source>
</evidence>
<dbReference type="AlphaFoldDB" id="A0A7J5YIZ9"/>
<dbReference type="CDD" id="cd19769">
    <property type="entry name" value="Bbox2_TRIM16-like"/>
    <property type="match status" value="1"/>
</dbReference>
<feature type="domain" description="B box-type" evidence="5">
    <location>
        <begin position="61"/>
        <end position="101"/>
    </location>
</feature>
<dbReference type="InterPro" id="IPR051051">
    <property type="entry name" value="E3_ubiq-ligase_TRIM/RNF"/>
</dbReference>
<name>A0A7J5YIZ9_DISMA</name>
<dbReference type="GO" id="GO:0008270">
    <property type="term" value="F:zinc ion binding"/>
    <property type="evidence" value="ECO:0007669"/>
    <property type="project" value="UniProtKB-KW"/>
</dbReference>
<dbReference type="Proteomes" id="UP000518266">
    <property type="component" value="Unassembled WGS sequence"/>
</dbReference>
<accession>A0A7J5YIZ9</accession>
<gene>
    <name evidence="6" type="ORF">F7725_015256</name>
</gene>
<dbReference type="Gene3D" id="3.30.160.60">
    <property type="entry name" value="Classic Zinc Finger"/>
    <property type="match status" value="1"/>
</dbReference>
<evidence type="ECO:0000256" key="3">
    <source>
        <dbReference type="ARBA" id="ARBA00022833"/>
    </source>
</evidence>
<dbReference type="PANTHER" id="PTHR25465">
    <property type="entry name" value="B-BOX DOMAIN CONTAINING"/>
    <property type="match status" value="1"/>
</dbReference>
<dbReference type="Gene3D" id="4.10.830.40">
    <property type="match status" value="1"/>
</dbReference>
<dbReference type="SMART" id="SM00336">
    <property type="entry name" value="BBOX"/>
    <property type="match status" value="1"/>
</dbReference>
<organism evidence="6 7">
    <name type="scientific">Dissostichus mawsoni</name>
    <name type="common">Antarctic cod</name>
    <dbReference type="NCBI Taxonomy" id="36200"/>
    <lineage>
        <taxon>Eukaryota</taxon>
        <taxon>Metazoa</taxon>
        <taxon>Chordata</taxon>
        <taxon>Craniata</taxon>
        <taxon>Vertebrata</taxon>
        <taxon>Euteleostomi</taxon>
        <taxon>Actinopterygii</taxon>
        <taxon>Neopterygii</taxon>
        <taxon>Teleostei</taxon>
        <taxon>Neoteleostei</taxon>
        <taxon>Acanthomorphata</taxon>
        <taxon>Eupercaria</taxon>
        <taxon>Perciformes</taxon>
        <taxon>Notothenioidei</taxon>
        <taxon>Nototheniidae</taxon>
        <taxon>Dissostichus</taxon>
    </lineage>
</organism>
<sequence>MLADFVEELKEKRKNPKLVHLIPVMLDLEMWDCRVSFCEQHLQPHYEVPFKKHKLIEASKLQENICSQHDMVMEIFCLTDQQVICSLCLNDEHKEHDIVSAAAEMSKKKKELGVSQQNIQQRIQYEEKL</sequence>
<proteinExistence type="predicted"/>
<dbReference type="Pfam" id="PF00643">
    <property type="entry name" value="zf-B_box"/>
    <property type="match status" value="1"/>
</dbReference>
<keyword evidence="7" id="KW-1185">Reference proteome</keyword>
<comment type="caution">
    <text evidence="6">The sequence shown here is derived from an EMBL/GenBank/DDBJ whole genome shotgun (WGS) entry which is preliminary data.</text>
</comment>
<reference evidence="6 7" key="1">
    <citation type="submission" date="2020-03" db="EMBL/GenBank/DDBJ databases">
        <title>Dissostichus mawsoni Genome sequencing and assembly.</title>
        <authorList>
            <person name="Park H."/>
        </authorList>
    </citation>
    <scope>NUCLEOTIDE SEQUENCE [LARGE SCALE GENOMIC DNA]</scope>
    <source>
        <strain evidence="6">DM0001</strain>
        <tissue evidence="6">Muscle</tissue>
    </source>
</reference>
<evidence type="ECO:0000256" key="2">
    <source>
        <dbReference type="ARBA" id="ARBA00022771"/>
    </source>
</evidence>
<dbReference type="PANTHER" id="PTHR25465:SF5">
    <property type="entry name" value="E3 UBIQUITIN_ISG15 LIGASE TRIM25-RELATED"/>
    <property type="match status" value="1"/>
</dbReference>
<dbReference type="EMBL" id="JAAKFY010000012">
    <property type="protein sequence ID" value="KAF3848759.1"/>
    <property type="molecule type" value="Genomic_DNA"/>
</dbReference>
<evidence type="ECO:0000313" key="7">
    <source>
        <dbReference type="Proteomes" id="UP000518266"/>
    </source>
</evidence>
<keyword evidence="2 4" id="KW-0863">Zinc-finger</keyword>